<dbReference type="PANTHER" id="PTHR42798">
    <property type="entry name" value="LIPOPROTEIN-RELEASING SYSTEM ATP-BINDING PROTEIN LOLD"/>
    <property type="match status" value="1"/>
</dbReference>
<gene>
    <name evidence="2" type="ORF">FHX81_1251</name>
</gene>
<accession>A0A543J813</accession>
<dbReference type="GO" id="GO:0005524">
    <property type="term" value="F:ATP binding"/>
    <property type="evidence" value="ECO:0007669"/>
    <property type="project" value="InterPro"/>
</dbReference>
<name>A0A543J813_9PSEU</name>
<dbReference type="AlphaFoldDB" id="A0A543J813"/>
<evidence type="ECO:0000313" key="2">
    <source>
        <dbReference type="EMBL" id="TQM78960.1"/>
    </source>
</evidence>
<protein>
    <submittedName>
        <fullName evidence="2">ABC transporter family protein</fullName>
    </submittedName>
</protein>
<proteinExistence type="predicted"/>
<dbReference type="GO" id="GO:0016887">
    <property type="term" value="F:ATP hydrolysis activity"/>
    <property type="evidence" value="ECO:0007669"/>
    <property type="project" value="InterPro"/>
</dbReference>
<dbReference type="InterPro" id="IPR027417">
    <property type="entry name" value="P-loop_NTPase"/>
</dbReference>
<comment type="caution">
    <text evidence="2">The sequence shown here is derived from an EMBL/GenBank/DDBJ whole genome shotgun (WGS) entry which is preliminary data.</text>
</comment>
<evidence type="ECO:0000313" key="3">
    <source>
        <dbReference type="Proteomes" id="UP000316628"/>
    </source>
</evidence>
<feature type="domain" description="ABC transporter" evidence="1">
    <location>
        <begin position="25"/>
        <end position="67"/>
    </location>
</feature>
<organism evidence="2 3">
    <name type="scientific">Saccharothrix saharensis</name>
    <dbReference type="NCBI Taxonomy" id="571190"/>
    <lineage>
        <taxon>Bacteria</taxon>
        <taxon>Bacillati</taxon>
        <taxon>Actinomycetota</taxon>
        <taxon>Actinomycetes</taxon>
        <taxon>Pseudonocardiales</taxon>
        <taxon>Pseudonocardiaceae</taxon>
        <taxon>Saccharothrix</taxon>
    </lineage>
</organism>
<evidence type="ECO:0000259" key="1">
    <source>
        <dbReference type="Pfam" id="PF00005"/>
    </source>
</evidence>
<dbReference type="SUPFAM" id="SSF52540">
    <property type="entry name" value="P-loop containing nucleoside triphosphate hydrolases"/>
    <property type="match status" value="1"/>
</dbReference>
<dbReference type="InterPro" id="IPR003439">
    <property type="entry name" value="ABC_transporter-like_ATP-bd"/>
</dbReference>
<keyword evidence="3" id="KW-1185">Reference proteome</keyword>
<dbReference type="Pfam" id="PF00005">
    <property type="entry name" value="ABC_tran"/>
    <property type="match status" value="1"/>
</dbReference>
<dbReference type="Gene3D" id="3.40.50.300">
    <property type="entry name" value="P-loop containing nucleotide triphosphate hydrolases"/>
    <property type="match status" value="1"/>
</dbReference>
<reference evidence="2 3" key="1">
    <citation type="submission" date="2019-06" db="EMBL/GenBank/DDBJ databases">
        <title>Sequencing the genomes of 1000 actinobacteria strains.</title>
        <authorList>
            <person name="Klenk H.-P."/>
        </authorList>
    </citation>
    <scope>NUCLEOTIDE SEQUENCE [LARGE SCALE GENOMIC DNA]</scope>
    <source>
        <strain evidence="2 3">DSM 45456</strain>
    </source>
</reference>
<dbReference type="PANTHER" id="PTHR42798:SF2">
    <property type="entry name" value="ABC TRANSPORTER ATP-BINDING PROTEIN MG467-RELATED"/>
    <property type="match status" value="1"/>
</dbReference>
<dbReference type="Proteomes" id="UP000316628">
    <property type="component" value="Unassembled WGS sequence"/>
</dbReference>
<dbReference type="EMBL" id="VFPP01000001">
    <property type="protein sequence ID" value="TQM78960.1"/>
    <property type="molecule type" value="Genomic_DNA"/>
</dbReference>
<sequence>MRAAERAVDVWKPYGTGEAAVTALGGVSVEFDRGRFTAIMGPSGSGESTLMHCLAGLDTIDSGEVRIAH</sequence>